<evidence type="ECO:0000313" key="1">
    <source>
        <dbReference type="EMBL" id="GBP72855.1"/>
    </source>
</evidence>
<organism evidence="1 2">
    <name type="scientific">Eumeta variegata</name>
    <name type="common">Bagworm moth</name>
    <name type="synonym">Eumeta japonica</name>
    <dbReference type="NCBI Taxonomy" id="151549"/>
    <lineage>
        <taxon>Eukaryota</taxon>
        <taxon>Metazoa</taxon>
        <taxon>Ecdysozoa</taxon>
        <taxon>Arthropoda</taxon>
        <taxon>Hexapoda</taxon>
        <taxon>Insecta</taxon>
        <taxon>Pterygota</taxon>
        <taxon>Neoptera</taxon>
        <taxon>Endopterygota</taxon>
        <taxon>Lepidoptera</taxon>
        <taxon>Glossata</taxon>
        <taxon>Ditrysia</taxon>
        <taxon>Tineoidea</taxon>
        <taxon>Psychidae</taxon>
        <taxon>Oiketicinae</taxon>
        <taxon>Eumeta</taxon>
    </lineage>
</organism>
<sequence length="82" mass="8505">MARWLRATPSIRKVSWSTMTMYELTDENALSCHSRTCDHTGEPVHLRPQFLRAAAGGNAGAVASAAAAAKGALGASLAGSGY</sequence>
<gene>
    <name evidence="1" type="ORF">EVAR_48839_1</name>
</gene>
<name>A0A4C1YEU4_EUMVA</name>
<dbReference type="AlphaFoldDB" id="A0A4C1YEU4"/>
<dbReference type="EMBL" id="BGZK01001158">
    <property type="protein sequence ID" value="GBP72855.1"/>
    <property type="molecule type" value="Genomic_DNA"/>
</dbReference>
<dbReference type="Proteomes" id="UP000299102">
    <property type="component" value="Unassembled WGS sequence"/>
</dbReference>
<proteinExistence type="predicted"/>
<protein>
    <submittedName>
        <fullName evidence="1">Uncharacterized protein</fullName>
    </submittedName>
</protein>
<keyword evidence="2" id="KW-1185">Reference proteome</keyword>
<reference evidence="1 2" key="1">
    <citation type="journal article" date="2019" name="Commun. Biol.">
        <title>The bagworm genome reveals a unique fibroin gene that provides high tensile strength.</title>
        <authorList>
            <person name="Kono N."/>
            <person name="Nakamura H."/>
            <person name="Ohtoshi R."/>
            <person name="Tomita M."/>
            <person name="Numata K."/>
            <person name="Arakawa K."/>
        </authorList>
    </citation>
    <scope>NUCLEOTIDE SEQUENCE [LARGE SCALE GENOMIC DNA]</scope>
</reference>
<comment type="caution">
    <text evidence="1">The sequence shown here is derived from an EMBL/GenBank/DDBJ whole genome shotgun (WGS) entry which is preliminary data.</text>
</comment>
<accession>A0A4C1YEU4</accession>
<evidence type="ECO:0000313" key="2">
    <source>
        <dbReference type="Proteomes" id="UP000299102"/>
    </source>
</evidence>